<name>A0A0F7FSM2_9ACTN</name>
<protein>
    <submittedName>
        <fullName evidence="1">Uncharacterized protein</fullName>
    </submittedName>
</protein>
<dbReference type="AlphaFoldDB" id="A0A0F7FSM2"/>
<proteinExistence type="predicted"/>
<keyword evidence="2" id="KW-1185">Reference proteome</keyword>
<dbReference type="HOGENOM" id="CLU_2169755_0_0_11"/>
<reference evidence="1" key="1">
    <citation type="submission" date="2019-08" db="EMBL/GenBank/DDBJ databases">
        <title>Complete genome sequence of a mangrove-derived Streptomyces xiamenensis.</title>
        <authorList>
            <person name="Xu J."/>
        </authorList>
    </citation>
    <scope>NUCLEOTIDE SEQUENCE</scope>
    <source>
        <strain evidence="1">318</strain>
    </source>
</reference>
<dbReference type="RefSeq" id="WP_052385398.1">
    <property type="nucleotide sequence ID" value="NZ_CP009922.3"/>
</dbReference>
<accession>A0A0F7FSM2</accession>
<evidence type="ECO:0000313" key="1">
    <source>
        <dbReference type="EMBL" id="AKG43320.1"/>
    </source>
</evidence>
<evidence type="ECO:0000313" key="2">
    <source>
        <dbReference type="Proteomes" id="UP000034034"/>
    </source>
</evidence>
<organism evidence="1 2">
    <name type="scientific">Streptomyces xiamenensis</name>
    <dbReference type="NCBI Taxonomy" id="408015"/>
    <lineage>
        <taxon>Bacteria</taxon>
        <taxon>Bacillati</taxon>
        <taxon>Actinomycetota</taxon>
        <taxon>Actinomycetes</taxon>
        <taxon>Kitasatosporales</taxon>
        <taxon>Streptomycetaceae</taxon>
        <taxon>Streptomyces</taxon>
    </lineage>
</organism>
<dbReference type="KEGG" id="sxi:SXIM_19360"/>
<dbReference type="Proteomes" id="UP000034034">
    <property type="component" value="Chromosome"/>
</dbReference>
<dbReference type="EMBL" id="CP009922">
    <property type="protein sequence ID" value="AKG43320.1"/>
    <property type="molecule type" value="Genomic_DNA"/>
</dbReference>
<dbReference type="STRING" id="408015.SXIM_19360"/>
<gene>
    <name evidence="1" type="ORF">SXIM_19360</name>
</gene>
<sequence length="110" mass="12367">MIRDLYNVRAAADGGATDEVILTPMSPQEEQRARVAFMELIARELEEKSWARFPAYSPEERTRLTEVARALCVRLGRPVRVDVQDPCSMLFSFERGAGEPGQLDVGRLSL</sequence>